<dbReference type="InterPro" id="IPR025649">
    <property type="entry name" value="DUF4360"/>
</dbReference>
<reference evidence="2" key="1">
    <citation type="submission" date="2023-06" db="EMBL/GenBank/DDBJ databases">
        <title>Genome-scale phylogeny and comparative genomics of the fungal order Sordariales.</title>
        <authorList>
            <consortium name="Lawrence Berkeley National Laboratory"/>
            <person name="Hensen N."/>
            <person name="Bonometti L."/>
            <person name="Westerberg I."/>
            <person name="Brannstrom I.O."/>
            <person name="Guillou S."/>
            <person name="Cros-Aarteil S."/>
            <person name="Calhoun S."/>
            <person name="Haridas S."/>
            <person name="Kuo A."/>
            <person name="Mondo S."/>
            <person name="Pangilinan J."/>
            <person name="Riley R."/>
            <person name="Labutti K."/>
            <person name="Andreopoulos B."/>
            <person name="Lipzen A."/>
            <person name="Chen C."/>
            <person name="Yanf M."/>
            <person name="Daum C."/>
            <person name="Ng V."/>
            <person name="Clum A."/>
            <person name="Steindorff A."/>
            <person name="Ohm R."/>
            <person name="Martin F."/>
            <person name="Silar P."/>
            <person name="Natvig D."/>
            <person name="Lalanne C."/>
            <person name="Gautier V."/>
            <person name="Ament-Velasquez S.L."/>
            <person name="Kruys A."/>
            <person name="Hutchinson M.I."/>
            <person name="Powell A.J."/>
            <person name="Barry K."/>
            <person name="Miller A.N."/>
            <person name="Grigoriev I.V."/>
            <person name="Debuchy R."/>
            <person name="Gladieux P."/>
            <person name="Thoren M.H."/>
            <person name="Johannesson H."/>
        </authorList>
    </citation>
    <scope>NUCLEOTIDE SEQUENCE</scope>
    <source>
        <strain evidence="2">SMH4607-1</strain>
    </source>
</reference>
<keyword evidence="3" id="KW-1185">Reference proteome</keyword>
<gene>
    <name evidence="2" type="ORF">B0H67DRAFT_457338</name>
</gene>
<organism evidence="2 3">
    <name type="scientific">Lasiosphaeris hirsuta</name>
    <dbReference type="NCBI Taxonomy" id="260670"/>
    <lineage>
        <taxon>Eukaryota</taxon>
        <taxon>Fungi</taxon>
        <taxon>Dikarya</taxon>
        <taxon>Ascomycota</taxon>
        <taxon>Pezizomycotina</taxon>
        <taxon>Sordariomycetes</taxon>
        <taxon>Sordariomycetidae</taxon>
        <taxon>Sordariales</taxon>
        <taxon>Lasiosphaeriaceae</taxon>
        <taxon>Lasiosphaeris</taxon>
    </lineage>
</organism>
<name>A0AA40A3N7_9PEZI</name>
<keyword evidence="1" id="KW-0732">Signal</keyword>
<comment type="caution">
    <text evidence="2">The sequence shown here is derived from an EMBL/GenBank/DDBJ whole genome shotgun (WGS) entry which is preliminary data.</text>
</comment>
<sequence>MHLFYILPLLAGLTAALPSKVPIRLQERAEPQDIQIAEIAVTGTGCTASSQPARSVPDPTTFVVPKTIFKVESGTNQSKVIDSRTNCQTTIKVSHTAGWQFSVAKADYYGRVRLPPGATAISKTTYSFTGDTKEGQVFKAYYFDGPFDGLYYRNDRFSATDGLWSACGSGASLNINSEARVAPLVAT</sequence>
<dbReference type="AlphaFoldDB" id="A0AA40A3N7"/>
<feature type="chain" id="PRO_5041340528" evidence="1">
    <location>
        <begin position="17"/>
        <end position="187"/>
    </location>
</feature>
<evidence type="ECO:0000256" key="1">
    <source>
        <dbReference type="SAM" id="SignalP"/>
    </source>
</evidence>
<evidence type="ECO:0000313" key="3">
    <source>
        <dbReference type="Proteomes" id="UP001172102"/>
    </source>
</evidence>
<feature type="non-terminal residue" evidence="2">
    <location>
        <position position="187"/>
    </location>
</feature>
<dbReference type="EMBL" id="JAUKUA010000006">
    <property type="protein sequence ID" value="KAK0708645.1"/>
    <property type="molecule type" value="Genomic_DNA"/>
</dbReference>
<protein>
    <submittedName>
        <fullName evidence="2">Uncharacterized protein</fullName>
    </submittedName>
</protein>
<proteinExistence type="predicted"/>
<evidence type="ECO:0000313" key="2">
    <source>
        <dbReference type="EMBL" id="KAK0708645.1"/>
    </source>
</evidence>
<dbReference type="Pfam" id="PF14273">
    <property type="entry name" value="DUF4360"/>
    <property type="match status" value="1"/>
</dbReference>
<dbReference type="Proteomes" id="UP001172102">
    <property type="component" value="Unassembled WGS sequence"/>
</dbReference>
<accession>A0AA40A3N7</accession>
<feature type="signal peptide" evidence="1">
    <location>
        <begin position="1"/>
        <end position="16"/>
    </location>
</feature>
<dbReference type="PANTHER" id="PTHR38847:SF1">
    <property type="entry name" value="PSEUDOURIDINE SYNTHASE RSUA_RLUA-LIKE DOMAIN-CONTAINING PROTEIN"/>
    <property type="match status" value="1"/>
</dbReference>
<dbReference type="PANTHER" id="PTHR38847">
    <property type="match status" value="1"/>
</dbReference>